<reference evidence="10" key="1">
    <citation type="submission" date="2021-02" db="EMBL/GenBank/DDBJ databases">
        <authorList>
            <person name="Dougan E. K."/>
            <person name="Rhodes N."/>
            <person name="Thang M."/>
            <person name="Chan C."/>
        </authorList>
    </citation>
    <scope>NUCLEOTIDE SEQUENCE</scope>
</reference>
<evidence type="ECO:0000256" key="1">
    <source>
        <dbReference type="ARBA" id="ARBA00022692"/>
    </source>
</evidence>
<dbReference type="InterPro" id="IPR036640">
    <property type="entry name" value="ABC1_TM_sf"/>
</dbReference>
<dbReference type="Gene3D" id="2.60.40.2030">
    <property type="match status" value="1"/>
</dbReference>
<dbReference type="EMBL" id="CAJNJA010003437">
    <property type="protein sequence ID" value="CAE7174479.1"/>
    <property type="molecule type" value="Genomic_DNA"/>
</dbReference>
<evidence type="ECO:0000256" key="2">
    <source>
        <dbReference type="ARBA" id="ARBA00022729"/>
    </source>
</evidence>
<dbReference type="Pfam" id="PF03160">
    <property type="entry name" value="Calx-beta"/>
    <property type="match status" value="1"/>
</dbReference>
<evidence type="ECO:0000256" key="3">
    <source>
        <dbReference type="ARBA" id="ARBA00022737"/>
    </source>
</evidence>
<dbReference type="PROSITE" id="PS50893">
    <property type="entry name" value="ABC_TRANSPORTER_2"/>
    <property type="match status" value="1"/>
</dbReference>
<dbReference type="OrthoDB" id="417062at2759"/>
<dbReference type="SUPFAM" id="SSF90123">
    <property type="entry name" value="ABC transporter transmembrane region"/>
    <property type="match status" value="1"/>
</dbReference>
<evidence type="ECO:0000256" key="4">
    <source>
        <dbReference type="ARBA" id="ARBA00022837"/>
    </source>
</evidence>
<protein>
    <submittedName>
        <fullName evidence="10">Slc8a1 protein</fullName>
    </submittedName>
</protein>
<keyword evidence="5 7" id="KW-1133">Transmembrane helix</keyword>
<dbReference type="PROSITE" id="PS50929">
    <property type="entry name" value="ABC_TM1F"/>
    <property type="match status" value="1"/>
</dbReference>
<dbReference type="InterPro" id="IPR038081">
    <property type="entry name" value="CalX-like_sf"/>
</dbReference>
<evidence type="ECO:0000256" key="5">
    <source>
        <dbReference type="ARBA" id="ARBA00022989"/>
    </source>
</evidence>
<dbReference type="InterPro" id="IPR011527">
    <property type="entry name" value="ABC1_TM_dom"/>
</dbReference>
<feature type="transmembrane region" description="Helical" evidence="7">
    <location>
        <begin position="355"/>
        <end position="374"/>
    </location>
</feature>
<dbReference type="AlphaFoldDB" id="A0A812ITI8"/>
<evidence type="ECO:0000256" key="7">
    <source>
        <dbReference type="SAM" id="Phobius"/>
    </source>
</evidence>
<feature type="transmembrane region" description="Helical" evidence="7">
    <location>
        <begin position="253"/>
        <end position="273"/>
    </location>
</feature>
<dbReference type="PANTHER" id="PTHR24220:SF684">
    <property type="entry name" value="FE(3+) IONS IMPORT ATP-BINDING PROTEIN FBPC"/>
    <property type="match status" value="1"/>
</dbReference>
<evidence type="ECO:0000313" key="11">
    <source>
        <dbReference type="Proteomes" id="UP000601435"/>
    </source>
</evidence>
<keyword evidence="1 7" id="KW-0812">Transmembrane</keyword>
<proteinExistence type="predicted"/>
<dbReference type="Proteomes" id="UP000601435">
    <property type="component" value="Unassembled WGS sequence"/>
</dbReference>
<dbReference type="SMART" id="SM00237">
    <property type="entry name" value="Calx_beta"/>
    <property type="match status" value="1"/>
</dbReference>
<dbReference type="SUPFAM" id="SSF52540">
    <property type="entry name" value="P-loop containing nucleoside triphosphate hydrolases"/>
    <property type="match status" value="1"/>
</dbReference>
<dbReference type="GO" id="GO:0140359">
    <property type="term" value="F:ABC-type transporter activity"/>
    <property type="evidence" value="ECO:0007669"/>
    <property type="project" value="InterPro"/>
</dbReference>
<name>A0A812ITI8_9DINO</name>
<dbReference type="SUPFAM" id="SSF141072">
    <property type="entry name" value="CalX-like"/>
    <property type="match status" value="1"/>
</dbReference>
<dbReference type="GO" id="GO:0007154">
    <property type="term" value="P:cell communication"/>
    <property type="evidence" value="ECO:0007669"/>
    <property type="project" value="InterPro"/>
</dbReference>
<feature type="transmembrane region" description="Helical" evidence="7">
    <location>
        <begin position="327"/>
        <end position="349"/>
    </location>
</feature>
<comment type="caution">
    <text evidence="10">The sequence shown here is derived from an EMBL/GenBank/DDBJ whole genome shotgun (WGS) entry which is preliminary data.</text>
</comment>
<dbReference type="InterPro" id="IPR027417">
    <property type="entry name" value="P-loop_NTPase"/>
</dbReference>
<dbReference type="Gene3D" id="1.20.1560.10">
    <property type="entry name" value="ABC transporter type 1, transmembrane domain"/>
    <property type="match status" value="1"/>
</dbReference>
<keyword evidence="11" id="KW-1185">Reference proteome</keyword>
<keyword evidence="2" id="KW-0732">Signal</keyword>
<keyword evidence="6 7" id="KW-0472">Membrane</keyword>
<gene>
    <name evidence="10" type="primary">Slc8a1</name>
    <name evidence="10" type="ORF">SNEC2469_LOCUS572</name>
</gene>
<dbReference type="CDD" id="cd00267">
    <property type="entry name" value="ABC_ATPase"/>
    <property type="match status" value="1"/>
</dbReference>
<dbReference type="PANTHER" id="PTHR24220">
    <property type="entry name" value="IMPORT ATP-BINDING PROTEIN"/>
    <property type="match status" value="1"/>
</dbReference>
<feature type="transmembrane region" description="Helical" evidence="7">
    <location>
        <begin position="435"/>
        <end position="455"/>
    </location>
</feature>
<dbReference type="Gene3D" id="3.40.50.300">
    <property type="entry name" value="P-loop containing nucleotide triphosphate hydrolases"/>
    <property type="match status" value="1"/>
</dbReference>
<dbReference type="InterPro" id="IPR015854">
    <property type="entry name" value="ABC_transpr_LolD-like"/>
</dbReference>
<keyword evidence="4" id="KW-0106">Calcium</keyword>
<evidence type="ECO:0000259" key="8">
    <source>
        <dbReference type="PROSITE" id="PS50893"/>
    </source>
</evidence>
<evidence type="ECO:0000259" key="9">
    <source>
        <dbReference type="PROSITE" id="PS50929"/>
    </source>
</evidence>
<keyword evidence="3" id="KW-0677">Repeat</keyword>
<sequence>MALSYNAGVLSRRDAWVPLVNQPVVAPVDAAPRIAAPPPSQPPRSRGNDVVQFLSRTFYFTEKENALIRVARVGSLYGQCSVNWRTEDGSAQQGQKYHGGGGTLVFGPGESLRSFEVEIIDDDFFDSNLEFEVVLEDARNCVIEPASARSTIMIMDDDLFPANELEEELKKEDEAGLYKIGWTVLWSFMRFSYGHVREIRWKTNVVLLLSMLGNAYYLGTIFIRVYLVDTVLNPRDEESSSRLLIPGDRNGTAVALALAWILPNFVLLASDYFEMAVLEMGFNIRYYLRVNLFRKYLYYTQQSRSRVPIQDLKISMMDDIPELVSEGYLIVFELWAMLGKIACIAFFMLRKHPSSALPLFAYPVILAIYLRCTYHRRLDLMAKEGEGQSDTTGVVMELNTSRRLLSLYDGNSVAVRNFEEILHHQRSLTMDLKRFQFWNAQVIPWITLLAIGSYMASSPKVVLSGGTSLGSFLATVNVYKDLGDRFSTILKGFTALSKSISPLCGITLQLNYETEVPAKKEVFQRRESFTLDWLTQHAPSGASLDDIPIVFMDATIVHSPSMKRKAFSAEAPQGSIIQVAGHHDVGKMTLLQLISGHLSPSTGEVVISPHLEILYVAHEPLFIQNAGLFCNLHMISTVDEMGGVNIERGLRILRRLQLDKPWIKDFRVVVVVKFQACVACGRSAFLRFFLLLFLQEMYELEAAALQEVAEASPTSDDGMFGCLAEEEKEEDEEADEDSDAWFDRLSTSERVRFQLARAFVANPHVLAINRPVQDLDDDMRQAVLSCMKEFTQNRGLEVDDGLDIQQRRPRTIIFTTADSVQIDMVDTVWRLSADSGVAVERPPKAFAMQAGASGLATPATSITPRHPYASAMPAVISPRQQSGVAMSAGMMPATMISPRQQPTVVPPRMISPGEQPGLGSQRSQFFP</sequence>
<dbReference type="GO" id="GO:0005524">
    <property type="term" value="F:ATP binding"/>
    <property type="evidence" value="ECO:0007669"/>
    <property type="project" value="InterPro"/>
</dbReference>
<evidence type="ECO:0000313" key="10">
    <source>
        <dbReference type="EMBL" id="CAE7174479.1"/>
    </source>
</evidence>
<feature type="transmembrane region" description="Helical" evidence="7">
    <location>
        <begin position="205"/>
        <end position="227"/>
    </location>
</feature>
<dbReference type="InterPro" id="IPR003439">
    <property type="entry name" value="ABC_transporter-like_ATP-bd"/>
</dbReference>
<dbReference type="InterPro" id="IPR003644">
    <property type="entry name" value="Calx_beta"/>
</dbReference>
<feature type="domain" description="ABC transporter" evidence="8">
    <location>
        <begin position="549"/>
        <end position="858"/>
    </location>
</feature>
<accession>A0A812ITI8</accession>
<dbReference type="GO" id="GO:0016887">
    <property type="term" value="F:ATP hydrolysis activity"/>
    <property type="evidence" value="ECO:0007669"/>
    <property type="project" value="InterPro"/>
</dbReference>
<dbReference type="GO" id="GO:0005886">
    <property type="term" value="C:plasma membrane"/>
    <property type="evidence" value="ECO:0007669"/>
    <property type="project" value="TreeGrafter"/>
</dbReference>
<organism evidence="10 11">
    <name type="scientific">Symbiodinium necroappetens</name>
    <dbReference type="NCBI Taxonomy" id="1628268"/>
    <lineage>
        <taxon>Eukaryota</taxon>
        <taxon>Sar</taxon>
        <taxon>Alveolata</taxon>
        <taxon>Dinophyceae</taxon>
        <taxon>Suessiales</taxon>
        <taxon>Symbiodiniaceae</taxon>
        <taxon>Symbiodinium</taxon>
    </lineage>
</organism>
<evidence type="ECO:0000256" key="6">
    <source>
        <dbReference type="ARBA" id="ARBA00023136"/>
    </source>
</evidence>
<feature type="domain" description="ABC transmembrane type-1" evidence="9">
    <location>
        <begin position="205"/>
        <end position="452"/>
    </location>
</feature>